<dbReference type="Gene3D" id="1.10.1370.20">
    <property type="entry name" value="Oligoendopeptidase f, C-terminal domain"/>
    <property type="match status" value="1"/>
</dbReference>
<reference evidence="9 10" key="1">
    <citation type="submission" date="2019-08" db="EMBL/GenBank/DDBJ databases">
        <title>Deep-cultivation of Planctomycetes and their phenomic and genomic characterization uncovers novel biology.</title>
        <authorList>
            <person name="Wiegand S."/>
            <person name="Jogler M."/>
            <person name="Boedeker C."/>
            <person name="Pinto D."/>
            <person name="Vollmers J."/>
            <person name="Rivas-Marin E."/>
            <person name="Kohn T."/>
            <person name="Peeters S.H."/>
            <person name="Heuer A."/>
            <person name="Rast P."/>
            <person name="Oberbeckmann S."/>
            <person name="Bunk B."/>
            <person name="Jeske O."/>
            <person name="Meyerdierks A."/>
            <person name="Storesund J.E."/>
            <person name="Kallscheuer N."/>
            <person name="Luecker S."/>
            <person name="Lage O.M."/>
            <person name="Pohl T."/>
            <person name="Merkel B.J."/>
            <person name="Hornburger P."/>
            <person name="Mueller R.-W."/>
            <person name="Bruemmer F."/>
            <person name="Labrenz M."/>
            <person name="Spormann A.M."/>
            <person name="Op den Camp H."/>
            <person name="Overmann J."/>
            <person name="Amann R."/>
            <person name="Jetten M.S.M."/>
            <person name="Mascher T."/>
            <person name="Medema M.H."/>
            <person name="Devos D.P."/>
            <person name="Kaster A.-K."/>
            <person name="Ovreas L."/>
            <person name="Rohde M."/>
            <person name="Galperin M.Y."/>
            <person name="Jogler C."/>
        </authorList>
    </citation>
    <scope>NUCLEOTIDE SEQUENCE [LARGE SCALE GENOMIC DNA]</scope>
    <source>
        <strain evidence="9 10">FC18</strain>
    </source>
</reference>
<comment type="cofactor">
    <cofactor evidence="6">
        <name>Zn(2+)</name>
        <dbReference type="ChEBI" id="CHEBI:29105"/>
    </cofactor>
    <text evidence="6">Binds 1 zinc ion.</text>
</comment>
<keyword evidence="5 6" id="KW-0482">Metalloprotease</keyword>
<dbReference type="Gene3D" id="1.10.287.830">
    <property type="entry name" value="putative peptidase helix hairpin domain like"/>
    <property type="match status" value="1"/>
</dbReference>
<dbReference type="KEGG" id="mff:MFFC18_44390"/>
<evidence type="ECO:0000256" key="3">
    <source>
        <dbReference type="ARBA" id="ARBA00022801"/>
    </source>
</evidence>
<dbReference type="GO" id="GO:0006508">
    <property type="term" value="P:proteolysis"/>
    <property type="evidence" value="ECO:0007669"/>
    <property type="project" value="UniProtKB-KW"/>
</dbReference>
<evidence type="ECO:0000259" key="7">
    <source>
        <dbReference type="Pfam" id="PF01432"/>
    </source>
</evidence>
<dbReference type="GO" id="GO:0006518">
    <property type="term" value="P:peptide metabolic process"/>
    <property type="evidence" value="ECO:0007669"/>
    <property type="project" value="TreeGrafter"/>
</dbReference>
<dbReference type="Proteomes" id="UP000322214">
    <property type="component" value="Chromosome"/>
</dbReference>
<gene>
    <name evidence="9" type="primary">pepF1</name>
    <name evidence="9" type="ORF">MFFC18_44390</name>
</gene>
<dbReference type="Pfam" id="PF01432">
    <property type="entry name" value="Peptidase_M3"/>
    <property type="match status" value="1"/>
</dbReference>
<evidence type="ECO:0000256" key="1">
    <source>
        <dbReference type="ARBA" id="ARBA00022670"/>
    </source>
</evidence>
<dbReference type="InterPro" id="IPR001567">
    <property type="entry name" value="Pept_M3A_M3B_dom"/>
</dbReference>
<evidence type="ECO:0000256" key="2">
    <source>
        <dbReference type="ARBA" id="ARBA00022723"/>
    </source>
</evidence>
<sequence length="600" mass="68487">MNTVVRLPERSEVDINDTWDLGSLFPNDEAWETALEKFKSMTPGYEEFRGKLGESAQMLADCLDFDSKINRIGERVAYYAMLKTSEDQANSHYQGMMMRFQNIAVRAGEAASFMRPEILAIEDEKLESFLAEDCLSLYKLSLERLTRYKKYTLGEKEEHLLAMQGEMAGAAGRIFRQLNDSDLKFGTLKDANGEESELTNSSFSQFLISPDREVRKKAFHQYYEQFAAHENSLAAMLQGSIQKDCYYARARGYDSALHSELYGDNVPQSVYDSLVESVRSNLPALYKFYDLRKRKMGLDEIHHYDTYVPILSDIEVEHSWDEAVEAVCESLAPLGEEYVSTLRGGLSGRWCDRYPNKGKQSGAFSAGSFDGDPYILMNFKPKVLNDVFTLTHEAGHSMHSWYSKNNQPFEYYNYTIFVAEVASTFNEQLLTQHMLKNAKDDRFRAYLLNNEIDSIRATIIRQTMFAEFEKKTHEMCEAGEPLTVDAFKEVYGGLLKDYFGPDFAIDKELELECFRIPHFYRAFYVYQYATGLSAAIALSQRVLNGGEQELSDYLGFLKGGCSQYPLDLLRDAGVDLEKPEPVDTALKHFGSLVEELDSLL</sequence>
<dbReference type="AlphaFoldDB" id="A0A5B9PG08"/>
<feature type="domain" description="Oligopeptidase F N-terminal" evidence="8">
    <location>
        <begin position="117"/>
        <end position="185"/>
    </location>
</feature>
<dbReference type="InterPro" id="IPR013647">
    <property type="entry name" value="OligopepF_N_dom"/>
</dbReference>
<evidence type="ECO:0000259" key="8">
    <source>
        <dbReference type="Pfam" id="PF08439"/>
    </source>
</evidence>
<dbReference type="PANTHER" id="PTHR11804:SF84">
    <property type="entry name" value="SACCHAROLYSIN"/>
    <property type="match status" value="1"/>
</dbReference>
<dbReference type="RefSeq" id="WP_075083905.1">
    <property type="nucleotide sequence ID" value="NZ_CP042912.1"/>
</dbReference>
<keyword evidence="10" id="KW-1185">Reference proteome</keyword>
<keyword evidence="2 6" id="KW-0479">Metal-binding</keyword>
<evidence type="ECO:0000256" key="5">
    <source>
        <dbReference type="ARBA" id="ARBA00023049"/>
    </source>
</evidence>
<dbReference type="OrthoDB" id="9766487at2"/>
<dbReference type="InterPro" id="IPR045090">
    <property type="entry name" value="Pept_M3A_M3B"/>
</dbReference>
<keyword evidence="1 6" id="KW-0645">Protease</keyword>
<dbReference type="CDD" id="cd09608">
    <property type="entry name" value="M3B_PepF"/>
    <property type="match status" value="1"/>
</dbReference>
<dbReference type="EC" id="3.4.24.-" evidence="6"/>
<dbReference type="InterPro" id="IPR042088">
    <property type="entry name" value="OligoPept_F_C"/>
</dbReference>
<dbReference type="Pfam" id="PF08439">
    <property type="entry name" value="Peptidase_M3_N"/>
    <property type="match status" value="1"/>
</dbReference>
<comment type="function">
    <text evidence="6">Has oligopeptidase activity and degrades a variety of small bioactive peptides.</text>
</comment>
<comment type="similarity">
    <text evidence="6">Belongs to the peptidase M3B family.</text>
</comment>
<keyword evidence="4 6" id="KW-0862">Zinc</keyword>
<proteinExistence type="inferred from homology"/>
<organism evidence="9 10">
    <name type="scientific">Mariniblastus fucicola</name>
    <dbReference type="NCBI Taxonomy" id="980251"/>
    <lineage>
        <taxon>Bacteria</taxon>
        <taxon>Pseudomonadati</taxon>
        <taxon>Planctomycetota</taxon>
        <taxon>Planctomycetia</taxon>
        <taxon>Pirellulales</taxon>
        <taxon>Pirellulaceae</taxon>
        <taxon>Mariniblastus</taxon>
    </lineage>
</organism>
<dbReference type="GO" id="GO:0046872">
    <property type="term" value="F:metal ion binding"/>
    <property type="evidence" value="ECO:0007669"/>
    <property type="project" value="UniProtKB-UniRule"/>
</dbReference>
<dbReference type="SUPFAM" id="SSF55486">
    <property type="entry name" value="Metalloproteases ('zincins'), catalytic domain"/>
    <property type="match status" value="1"/>
</dbReference>
<evidence type="ECO:0000256" key="6">
    <source>
        <dbReference type="RuleBase" id="RU368091"/>
    </source>
</evidence>
<dbReference type="STRING" id="980251.GCA_001642875_01130"/>
<evidence type="ECO:0000313" key="10">
    <source>
        <dbReference type="Proteomes" id="UP000322214"/>
    </source>
</evidence>
<dbReference type="Gene3D" id="1.20.140.70">
    <property type="entry name" value="Oligopeptidase f, N-terminal domain"/>
    <property type="match status" value="1"/>
</dbReference>
<feature type="domain" description="Peptidase M3A/M3B catalytic" evidence="7">
    <location>
        <begin position="209"/>
        <end position="586"/>
    </location>
</feature>
<dbReference type="EMBL" id="CP042912">
    <property type="protein sequence ID" value="QEG24519.1"/>
    <property type="molecule type" value="Genomic_DNA"/>
</dbReference>
<dbReference type="NCBIfam" id="TIGR00181">
    <property type="entry name" value="pepF"/>
    <property type="match status" value="1"/>
</dbReference>
<accession>A0A5B9PG08</accession>
<evidence type="ECO:0000256" key="4">
    <source>
        <dbReference type="ARBA" id="ARBA00022833"/>
    </source>
</evidence>
<evidence type="ECO:0000313" key="9">
    <source>
        <dbReference type="EMBL" id="QEG24519.1"/>
    </source>
</evidence>
<dbReference type="GO" id="GO:0004222">
    <property type="term" value="F:metalloendopeptidase activity"/>
    <property type="evidence" value="ECO:0007669"/>
    <property type="project" value="UniProtKB-UniRule"/>
</dbReference>
<protein>
    <recommendedName>
        <fullName evidence="6">Oligopeptidase F</fullName>
        <ecNumber evidence="6">3.4.24.-</ecNumber>
    </recommendedName>
</protein>
<dbReference type="InterPro" id="IPR004438">
    <property type="entry name" value="Peptidase_M3B"/>
</dbReference>
<name>A0A5B9PG08_9BACT</name>
<keyword evidence="3 6" id="KW-0378">Hydrolase</keyword>
<dbReference type="PANTHER" id="PTHR11804">
    <property type="entry name" value="PROTEASE M3 THIMET OLIGOPEPTIDASE-RELATED"/>
    <property type="match status" value="1"/>
</dbReference>